<evidence type="ECO:0000259" key="5">
    <source>
        <dbReference type="Pfam" id="PF23338"/>
    </source>
</evidence>
<reference evidence="7 8" key="1">
    <citation type="journal article" date="2017" name="Gigascience">
        <title>Genome sequence of the small brown planthopper, Laodelphax striatellus.</title>
        <authorList>
            <person name="Zhu J."/>
            <person name="Jiang F."/>
            <person name="Wang X."/>
            <person name="Yang P."/>
            <person name="Bao Y."/>
            <person name="Zhao W."/>
            <person name="Wang W."/>
            <person name="Lu H."/>
            <person name="Wang Q."/>
            <person name="Cui N."/>
            <person name="Li J."/>
            <person name="Chen X."/>
            <person name="Luo L."/>
            <person name="Yu J."/>
            <person name="Kang L."/>
            <person name="Cui F."/>
        </authorList>
    </citation>
    <scope>NUCLEOTIDE SEQUENCE [LARGE SCALE GENOMIC DNA]</scope>
    <source>
        <strain evidence="7">Lst14</strain>
    </source>
</reference>
<dbReference type="InterPro" id="IPR028073">
    <property type="entry name" value="PHTB1_N_dom"/>
</dbReference>
<dbReference type="InterPro" id="IPR055362">
    <property type="entry name" value="PTHB1_pf_dom"/>
</dbReference>
<dbReference type="OrthoDB" id="10262646at2759"/>
<dbReference type="AlphaFoldDB" id="A0A482XBR9"/>
<evidence type="ECO:0000259" key="6">
    <source>
        <dbReference type="Pfam" id="PF23339"/>
    </source>
</evidence>
<dbReference type="Pfam" id="PF23338">
    <property type="entry name" value="PTHB1_hp"/>
    <property type="match status" value="1"/>
</dbReference>
<name>A0A482XBR9_LAOST</name>
<dbReference type="STRING" id="195883.A0A482XBR9"/>
<accession>A0A482XBR9</accession>
<keyword evidence="8" id="KW-1185">Reference proteome</keyword>
<organism evidence="7 8">
    <name type="scientific">Laodelphax striatellus</name>
    <name type="common">Small brown planthopper</name>
    <name type="synonym">Delphax striatella</name>
    <dbReference type="NCBI Taxonomy" id="195883"/>
    <lineage>
        <taxon>Eukaryota</taxon>
        <taxon>Metazoa</taxon>
        <taxon>Ecdysozoa</taxon>
        <taxon>Arthropoda</taxon>
        <taxon>Hexapoda</taxon>
        <taxon>Insecta</taxon>
        <taxon>Pterygota</taxon>
        <taxon>Neoptera</taxon>
        <taxon>Paraneoptera</taxon>
        <taxon>Hemiptera</taxon>
        <taxon>Auchenorrhyncha</taxon>
        <taxon>Fulgoroidea</taxon>
        <taxon>Delphacidae</taxon>
        <taxon>Criomorphinae</taxon>
        <taxon>Laodelphax</taxon>
    </lineage>
</organism>
<feature type="domain" description="PTHB1 C-terminal helix bundle" evidence="6">
    <location>
        <begin position="733"/>
        <end position="801"/>
    </location>
</feature>
<protein>
    <recommendedName>
        <fullName evidence="9">Protein PTHB1</fullName>
    </recommendedName>
</protein>
<dbReference type="Pfam" id="PF23339">
    <property type="entry name" value="PTHB1_CtH"/>
    <property type="match status" value="1"/>
</dbReference>
<dbReference type="Pfam" id="PF23337">
    <property type="entry name" value="PTHB1_pf"/>
    <property type="match status" value="1"/>
</dbReference>
<dbReference type="InterPro" id="IPR055363">
    <property type="entry name" value="PTHB1_hp_dom"/>
</dbReference>
<dbReference type="GO" id="GO:0016020">
    <property type="term" value="C:membrane"/>
    <property type="evidence" value="ECO:0007669"/>
    <property type="project" value="TreeGrafter"/>
</dbReference>
<evidence type="ECO:0000259" key="3">
    <source>
        <dbReference type="Pfam" id="PF14728"/>
    </source>
</evidence>
<dbReference type="GO" id="GO:0034464">
    <property type="term" value="C:BBSome"/>
    <property type="evidence" value="ECO:0007669"/>
    <property type="project" value="InterPro"/>
</dbReference>
<dbReference type="InterPro" id="IPR055364">
    <property type="entry name" value="PTHB1_CtH_dom"/>
</dbReference>
<evidence type="ECO:0000256" key="1">
    <source>
        <dbReference type="SAM" id="MobiDB-lite"/>
    </source>
</evidence>
<evidence type="ECO:0000259" key="4">
    <source>
        <dbReference type="Pfam" id="PF23337"/>
    </source>
</evidence>
<evidence type="ECO:0008006" key="9">
    <source>
        <dbReference type="Google" id="ProtNLM"/>
    </source>
</evidence>
<dbReference type="EMBL" id="QKKF02013724">
    <property type="protein sequence ID" value="RZF42918.1"/>
    <property type="molecule type" value="Genomic_DNA"/>
</dbReference>
<dbReference type="Pfam" id="PF14728">
    <property type="entry name" value="PTHB1_GAE"/>
    <property type="match status" value="1"/>
</dbReference>
<dbReference type="Proteomes" id="UP000291343">
    <property type="component" value="Unassembled WGS sequence"/>
</dbReference>
<dbReference type="PANTHER" id="PTHR20991">
    <property type="entry name" value="PARATHYROID HORMONE-RESPONSIVE B1 GENE"/>
    <property type="match status" value="1"/>
</dbReference>
<feature type="domain" description="PTHB1 hairpin" evidence="5">
    <location>
        <begin position="625"/>
        <end position="725"/>
    </location>
</feature>
<dbReference type="InterPro" id="IPR026511">
    <property type="entry name" value="PTHB1"/>
</dbReference>
<dbReference type="PANTHER" id="PTHR20991:SF0">
    <property type="entry name" value="PROTEIN PTHB1"/>
    <property type="match status" value="1"/>
</dbReference>
<evidence type="ECO:0000313" key="7">
    <source>
        <dbReference type="EMBL" id="RZF42918.1"/>
    </source>
</evidence>
<sequence length="877" mass="96226">MSLFRARELWSTQCGGANDVTESFDAASLLLVDLHGKQTNDSIVLASHAGVLRVYEPHADLEADSTDFKATHLLLETRLPEPILQLAYGKLVSGSQSQHLGVLHPLSLAVYNISIVAGSAEHGDQPQLSLVYEHQLLRSAFNVVVGPFGGARGRDFACVQSLDGRLTFFEQETLAFDRCLPSATFLLPSALVYVPQSDTFLTCNANLCLEAYRYGSLGDDSSRKLLPTWSYNLGEDVLDMQVLTWLGAEPAILVLGERHIFCLREGGALRFVKRLPFSPLCFHAYIVEPDGKLMILCVSDTKTLLVYEQTTLCWSAQLSVAPVLIKRINFQSLRGLILTLTEDGCLECSYLGTEPSLFVAPPTKKNLKSFEEAEHKYNQLQNEIATFSQNSHLLTQLDSAHEVSISLHVLAGSLDVTLNRCAVVATLRPSSSLNNVQLTFTVQPPLMLSPRTHFVSNLCDTCELISTVAMDTVNHQSPVFSLELQAVVAYLNSELTPQIIQTSIQLPLSLVLQITNPTSEATHKITLTSSQPVVPFTQLFREFVTVDYEKNFACSDTVIGFQHAGVYDSVVTIIISKSSTKYRVQAENMAAITLLVAQLKVRLESQTGNGKVGTPAVLAFNALGLPTQELVATVEQHVTLRNKVNELQTELGAQTAQFRVIQRRLLVKIRDKTPSSLAGLDALLKDAYNKILDVSHDLQHVVKDAEERGCELSSVLRLVLLLISISEGTVNQDLADLTAALSYTLHDSETQGWEEVSEAGVCYLLRTSLARSIRDQQRTCVNPLKEFGRFKKHIVCALERVVNSSGRPNDDARGVSPILEGDEPPGSRAGRRLSLDGADSESHKPRLLPLRKQNTVALENTQIGDGESGSVDVDVET</sequence>
<dbReference type="InterPro" id="IPR028074">
    <property type="entry name" value="PHTB1_GAE_dom"/>
</dbReference>
<feature type="domain" description="PTHB1 platform" evidence="4">
    <location>
        <begin position="507"/>
        <end position="610"/>
    </location>
</feature>
<gene>
    <name evidence="7" type="ORF">LSTR_LSTR003634</name>
</gene>
<dbReference type="GO" id="GO:0060271">
    <property type="term" value="P:cilium assembly"/>
    <property type="evidence" value="ECO:0007669"/>
    <property type="project" value="TreeGrafter"/>
</dbReference>
<dbReference type="Pfam" id="PF14727">
    <property type="entry name" value="PHTB1_N"/>
    <property type="match status" value="1"/>
</dbReference>
<evidence type="ECO:0000259" key="2">
    <source>
        <dbReference type="Pfam" id="PF14727"/>
    </source>
</evidence>
<dbReference type="FunCoup" id="A0A482XBR9">
    <property type="interactions" value="90"/>
</dbReference>
<feature type="region of interest" description="Disordered" evidence="1">
    <location>
        <begin position="806"/>
        <end position="877"/>
    </location>
</feature>
<proteinExistence type="predicted"/>
<feature type="compositionally biased region" description="Polar residues" evidence="1">
    <location>
        <begin position="852"/>
        <end position="863"/>
    </location>
</feature>
<comment type="caution">
    <text evidence="7">The sequence shown here is derived from an EMBL/GenBank/DDBJ whole genome shotgun (WGS) entry which is preliminary data.</text>
</comment>
<dbReference type="SMR" id="A0A482XBR9"/>
<evidence type="ECO:0000313" key="8">
    <source>
        <dbReference type="Proteomes" id="UP000291343"/>
    </source>
</evidence>
<dbReference type="InParanoid" id="A0A482XBR9"/>
<feature type="domain" description="PTHB1 N-terminal" evidence="2">
    <location>
        <begin position="1"/>
        <end position="355"/>
    </location>
</feature>
<feature type="domain" description="PTHB1 GAE" evidence="3">
    <location>
        <begin position="421"/>
        <end position="503"/>
    </location>
</feature>